<feature type="transmembrane region" description="Helical" evidence="1">
    <location>
        <begin position="75"/>
        <end position="93"/>
    </location>
</feature>
<sequence>MNIHKKMKALKRNAILLLLYDLLVLCIAFVKNGMTNMSAEAVTSLIVSIGFGIFINLLWIVDSKTWITDYGKRKCIWSYWCGEIVLLLLVVALENMNQLVATSAILGMMAVYLIIGIWWVSRKL</sequence>
<feature type="transmembrane region" description="Helical" evidence="1">
    <location>
        <begin position="12"/>
        <end position="30"/>
    </location>
</feature>
<evidence type="ECO:0000256" key="1">
    <source>
        <dbReference type="SAM" id="Phobius"/>
    </source>
</evidence>
<evidence type="ECO:0000313" key="2">
    <source>
        <dbReference type="EMBL" id="VUX14910.1"/>
    </source>
</evidence>
<name>A0A564U632_9FIRM</name>
<dbReference type="RefSeq" id="WP_118378020.1">
    <property type="nucleotide sequence ID" value="NZ_CABHNM010000048.1"/>
</dbReference>
<proteinExistence type="predicted"/>
<keyword evidence="1" id="KW-0472">Membrane</keyword>
<dbReference type="AlphaFoldDB" id="A0A564U632"/>
<reference evidence="2 3" key="1">
    <citation type="submission" date="2019-07" db="EMBL/GenBank/DDBJ databases">
        <authorList>
            <person name="Hibberd C M."/>
            <person name="Gehrig L. J."/>
            <person name="Chang H.-W."/>
            <person name="Venkatesh S."/>
        </authorList>
    </citation>
    <scope>NUCLEOTIDE SEQUENCE [LARGE SCALE GENOMIC DNA]</scope>
    <source>
        <strain evidence="2">Dorea_longicatena_SSTS_Bg7063</strain>
    </source>
</reference>
<feature type="transmembrane region" description="Helical" evidence="1">
    <location>
        <begin position="99"/>
        <end position="120"/>
    </location>
</feature>
<organism evidence="2 3">
    <name type="scientific">Dorea longicatena</name>
    <dbReference type="NCBI Taxonomy" id="88431"/>
    <lineage>
        <taxon>Bacteria</taxon>
        <taxon>Bacillati</taxon>
        <taxon>Bacillota</taxon>
        <taxon>Clostridia</taxon>
        <taxon>Lachnospirales</taxon>
        <taxon>Lachnospiraceae</taxon>
        <taxon>Dorea</taxon>
    </lineage>
</organism>
<keyword evidence="1" id="KW-1133">Transmembrane helix</keyword>
<dbReference type="Proteomes" id="UP000398619">
    <property type="component" value="Unassembled WGS sequence"/>
</dbReference>
<evidence type="ECO:0000313" key="3">
    <source>
        <dbReference type="Proteomes" id="UP000398619"/>
    </source>
</evidence>
<dbReference type="EMBL" id="CABHNM010000048">
    <property type="protein sequence ID" value="VUX14910.1"/>
    <property type="molecule type" value="Genomic_DNA"/>
</dbReference>
<keyword evidence="1" id="KW-0812">Transmembrane</keyword>
<gene>
    <name evidence="2" type="ORF">DLSSTS7063_02101</name>
</gene>
<protein>
    <submittedName>
        <fullName evidence="2">Uncharacterized protein</fullName>
    </submittedName>
</protein>
<accession>A0A564U632</accession>
<feature type="transmembrane region" description="Helical" evidence="1">
    <location>
        <begin position="42"/>
        <end position="63"/>
    </location>
</feature>